<proteinExistence type="predicted"/>
<name>A0ABR9JTG9_9ACTN</name>
<keyword evidence="2" id="KW-0812">Transmembrane</keyword>
<dbReference type="EMBL" id="JADBDZ010000001">
    <property type="protein sequence ID" value="MBE1533867.1"/>
    <property type="molecule type" value="Genomic_DNA"/>
</dbReference>
<feature type="region of interest" description="Disordered" evidence="1">
    <location>
        <begin position="98"/>
        <end position="131"/>
    </location>
</feature>
<reference evidence="3 4" key="1">
    <citation type="submission" date="2020-10" db="EMBL/GenBank/DDBJ databases">
        <title>Sequencing the genomes of 1000 actinobacteria strains.</title>
        <authorList>
            <person name="Klenk H.-P."/>
        </authorList>
    </citation>
    <scope>NUCLEOTIDE SEQUENCE [LARGE SCALE GENOMIC DNA]</scope>
    <source>
        <strain evidence="3 4">DSM 46744</strain>
    </source>
</reference>
<evidence type="ECO:0000313" key="3">
    <source>
        <dbReference type="EMBL" id="MBE1533867.1"/>
    </source>
</evidence>
<evidence type="ECO:0008006" key="5">
    <source>
        <dbReference type="Google" id="ProtNLM"/>
    </source>
</evidence>
<protein>
    <recommendedName>
        <fullName evidence="5">DUF3558 domain-containing protein</fullName>
    </recommendedName>
</protein>
<dbReference type="RefSeq" id="WP_192760338.1">
    <property type="nucleotide sequence ID" value="NZ_JADBDZ010000001.1"/>
</dbReference>
<accession>A0ABR9JTG9</accession>
<keyword evidence="2" id="KW-0472">Membrane</keyword>
<evidence type="ECO:0000313" key="4">
    <source>
        <dbReference type="Proteomes" id="UP000627838"/>
    </source>
</evidence>
<keyword evidence="2" id="KW-1133">Transmembrane helix</keyword>
<organism evidence="3 4">
    <name type="scientific">Actinomadura algeriensis</name>
    <dbReference type="NCBI Taxonomy" id="1679523"/>
    <lineage>
        <taxon>Bacteria</taxon>
        <taxon>Bacillati</taxon>
        <taxon>Actinomycetota</taxon>
        <taxon>Actinomycetes</taxon>
        <taxon>Streptosporangiales</taxon>
        <taxon>Thermomonosporaceae</taxon>
        <taxon>Actinomadura</taxon>
    </lineage>
</organism>
<comment type="caution">
    <text evidence="3">The sequence shown here is derived from an EMBL/GenBank/DDBJ whole genome shotgun (WGS) entry which is preliminary data.</text>
</comment>
<evidence type="ECO:0000256" key="2">
    <source>
        <dbReference type="SAM" id="Phobius"/>
    </source>
</evidence>
<gene>
    <name evidence="3" type="ORF">H4W34_003700</name>
</gene>
<evidence type="ECO:0000256" key="1">
    <source>
        <dbReference type="SAM" id="MobiDB-lite"/>
    </source>
</evidence>
<feature type="region of interest" description="Disordered" evidence="1">
    <location>
        <begin position="39"/>
        <end position="75"/>
    </location>
</feature>
<feature type="compositionally biased region" description="Low complexity" evidence="1">
    <location>
        <begin position="43"/>
        <end position="70"/>
    </location>
</feature>
<sequence length="255" mass="26018">MTGTGNRPRWLPHASAAAGAALVTAAVVFGLAHLRDSEPVRRPTAPDATASPAASAAPAHPAPVPSSANPGPDPLTALPDPCALVTAVTFDELALRAKASGSGRERRVSDGADTAYCEWTGGDGGAGGASDRRSLRSLRVSAVRYGTREKAIDSMEFERGITRNLSNTVTGGSAGDPESRTGPYREVPGIGGEAFAQSAVQDDRVFATVWTRYENVTLKIVHGAAAAPGEAARAVPSLDAAAERAARRAVAAIAG</sequence>
<dbReference type="Proteomes" id="UP000627838">
    <property type="component" value="Unassembled WGS sequence"/>
</dbReference>
<feature type="transmembrane region" description="Helical" evidence="2">
    <location>
        <begin position="12"/>
        <end position="32"/>
    </location>
</feature>
<keyword evidence="4" id="KW-1185">Reference proteome</keyword>